<protein>
    <submittedName>
        <fullName evidence="2">Uncharacterized protein</fullName>
    </submittedName>
</protein>
<feature type="compositionally biased region" description="Polar residues" evidence="1">
    <location>
        <begin position="231"/>
        <end position="246"/>
    </location>
</feature>
<dbReference type="AlphaFoldDB" id="A0A6B9GD53"/>
<sequence length="273" mass="29194">MGMVTVSETLEGLNLSLKEMEAKIKEIDVKLAANTFIESTSKALLSLADAAVTTASAAVSDTGSVPAITKIVMTTKDIFKAIIDGVNVWRAKDGEKALKSSTDAFTFAIDNIGTSIGCSAETTAKASSFGGYILNTLSDLAGTFSGLDPAILPSDQKKDIQYVTFGTAGAKGLAGMSKPFNEGLKAQKAKFEKMKGEIEELIRQKEHEIRNPPKVSAGTQNSIESKEQSVDTKTLTQFKNKTTYTRTKAEPESEPASTDIKAMFNRHKGHTKA</sequence>
<evidence type="ECO:0000313" key="3">
    <source>
        <dbReference type="Proteomes" id="UP000502005"/>
    </source>
</evidence>
<accession>A0A6B9GD53</accession>
<name>A0A6B9GD53_PANCY</name>
<dbReference type="Proteomes" id="UP000502005">
    <property type="component" value="Plasmid pNE1B"/>
</dbReference>
<feature type="compositionally biased region" description="Basic residues" evidence="1">
    <location>
        <begin position="264"/>
        <end position="273"/>
    </location>
</feature>
<geneLocation type="plasmid" evidence="3">
    <name>pne1b</name>
</geneLocation>
<dbReference type="EMBL" id="CP024770">
    <property type="protein sequence ID" value="QGY32137.1"/>
    <property type="molecule type" value="Genomic_DNA"/>
</dbReference>
<proteinExistence type="predicted"/>
<evidence type="ECO:0000256" key="1">
    <source>
        <dbReference type="SAM" id="MobiDB-lite"/>
    </source>
</evidence>
<reference evidence="2 3" key="1">
    <citation type="submission" date="2017-11" db="EMBL/GenBank/DDBJ databases">
        <title>Genome sequence of Pantoea cypripedii NE1.</title>
        <authorList>
            <person name="Nascimento F.X."/>
        </authorList>
    </citation>
    <scope>NUCLEOTIDE SEQUENCE [LARGE SCALE GENOMIC DNA]</scope>
    <source>
        <strain evidence="2 3">NE1</strain>
        <plasmid evidence="3">pne1b</plasmid>
    </source>
</reference>
<keyword evidence="2" id="KW-0614">Plasmid</keyword>
<gene>
    <name evidence="2" type="ORF">CUN67_24400</name>
</gene>
<organism evidence="2 3">
    <name type="scientific">Pantoea cypripedii</name>
    <name type="common">Pectobacterium cypripedii</name>
    <name type="synonym">Erwinia cypripedii</name>
    <dbReference type="NCBI Taxonomy" id="55209"/>
    <lineage>
        <taxon>Bacteria</taxon>
        <taxon>Pseudomonadati</taxon>
        <taxon>Pseudomonadota</taxon>
        <taxon>Gammaproteobacteria</taxon>
        <taxon>Enterobacterales</taxon>
        <taxon>Erwiniaceae</taxon>
        <taxon>Pantoea</taxon>
    </lineage>
</organism>
<feature type="region of interest" description="Disordered" evidence="1">
    <location>
        <begin position="205"/>
        <end position="273"/>
    </location>
</feature>
<evidence type="ECO:0000313" key="2">
    <source>
        <dbReference type="EMBL" id="QGY32137.1"/>
    </source>
</evidence>